<dbReference type="EMBL" id="JANPWB010000015">
    <property type="protein sequence ID" value="KAJ1087542.1"/>
    <property type="molecule type" value="Genomic_DNA"/>
</dbReference>
<comment type="caution">
    <text evidence="1">The sequence shown here is derived from an EMBL/GenBank/DDBJ whole genome shotgun (WGS) entry which is preliminary data.</text>
</comment>
<gene>
    <name evidence="1" type="ORF">NDU88_000709</name>
</gene>
<accession>A0AAV7LAX4</accession>
<evidence type="ECO:0000313" key="1">
    <source>
        <dbReference type="EMBL" id="KAJ1087542.1"/>
    </source>
</evidence>
<dbReference type="Proteomes" id="UP001066276">
    <property type="component" value="Chromosome 11"/>
</dbReference>
<evidence type="ECO:0000313" key="2">
    <source>
        <dbReference type="Proteomes" id="UP001066276"/>
    </source>
</evidence>
<dbReference type="AlphaFoldDB" id="A0AAV7LAX4"/>
<organism evidence="1 2">
    <name type="scientific">Pleurodeles waltl</name>
    <name type="common">Iberian ribbed newt</name>
    <dbReference type="NCBI Taxonomy" id="8319"/>
    <lineage>
        <taxon>Eukaryota</taxon>
        <taxon>Metazoa</taxon>
        <taxon>Chordata</taxon>
        <taxon>Craniata</taxon>
        <taxon>Vertebrata</taxon>
        <taxon>Euteleostomi</taxon>
        <taxon>Amphibia</taxon>
        <taxon>Batrachia</taxon>
        <taxon>Caudata</taxon>
        <taxon>Salamandroidea</taxon>
        <taxon>Salamandridae</taxon>
        <taxon>Pleurodelinae</taxon>
        <taxon>Pleurodeles</taxon>
    </lineage>
</organism>
<protein>
    <submittedName>
        <fullName evidence="1">Uncharacterized protein</fullName>
    </submittedName>
</protein>
<name>A0AAV7LAX4_PLEWA</name>
<keyword evidence="2" id="KW-1185">Reference proteome</keyword>
<reference evidence="1" key="1">
    <citation type="journal article" date="2022" name="bioRxiv">
        <title>Sequencing and chromosome-scale assembly of the giantPleurodeles waltlgenome.</title>
        <authorList>
            <person name="Brown T."/>
            <person name="Elewa A."/>
            <person name="Iarovenko S."/>
            <person name="Subramanian E."/>
            <person name="Araus A.J."/>
            <person name="Petzold A."/>
            <person name="Susuki M."/>
            <person name="Suzuki K.-i.T."/>
            <person name="Hayashi T."/>
            <person name="Toyoda A."/>
            <person name="Oliveira C."/>
            <person name="Osipova E."/>
            <person name="Leigh N.D."/>
            <person name="Simon A."/>
            <person name="Yun M.H."/>
        </authorList>
    </citation>
    <scope>NUCLEOTIDE SEQUENCE</scope>
    <source>
        <strain evidence="1">20211129_DDA</strain>
        <tissue evidence="1">Liver</tissue>
    </source>
</reference>
<proteinExistence type="predicted"/>
<sequence length="196" mass="21746">MCFNRWSCGSAHSRAPLFRPKPGVRSYGPHGSSVEISAGPSVRMVSVDRRPPPLRASSHSPLLLLLSPVPGGSSTRRSSAWQLLSRAHAAPIQRSTAITLSPEATHPDCRPLRDHQQEGDFYDTADLHRHTGSPCFRHSAMHQKLRSPPQVPAPLQKLSTTPQYRCHLALRASTVDRYFRLTRAPLVHKSLCFDAH</sequence>